<feature type="transmembrane region" description="Helical" evidence="6">
    <location>
        <begin position="194"/>
        <end position="214"/>
    </location>
</feature>
<dbReference type="SUPFAM" id="SSF103473">
    <property type="entry name" value="MFS general substrate transporter"/>
    <property type="match status" value="1"/>
</dbReference>
<evidence type="ECO:0000256" key="2">
    <source>
        <dbReference type="ARBA" id="ARBA00022448"/>
    </source>
</evidence>
<comment type="caution">
    <text evidence="8">The sequence shown here is derived from an EMBL/GenBank/DDBJ whole genome shotgun (WGS) entry which is preliminary data.</text>
</comment>
<dbReference type="Proteomes" id="UP000032360">
    <property type="component" value="Unassembled WGS sequence"/>
</dbReference>
<dbReference type="GO" id="GO:0022857">
    <property type="term" value="F:transmembrane transporter activity"/>
    <property type="evidence" value="ECO:0007669"/>
    <property type="project" value="InterPro"/>
</dbReference>
<dbReference type="Gene3D" id="1.20.1250.20">
    <property type="entry name" value="MFS general substrate transporter like domains"/>
    <property type="match status" value="2"/>
</dbReference>
<dbReference type="RefSeq" id="WP_052606563.1">
    <property type="nucleotide sequence ID" value="NZ_JXYS01000090.1"/>
</dbReference>
<evidence type="ECO:0000256" key="3">
    <source>
        <dbReference type="ARBA" id="ARBA00022692"/>
    </source>
</evidence>
<gene>
    <name evidence="8" type="ORF">AXFE_28790</name>
</gene>
<dbReference type="InterPro" id="IPR020846">
    <property type="entry name" value="MFS_dom"/>
</dbReference>
<feature type="domain" description="Major facilitator superfamily (MFS) profile" evidence="7">
    <location>
        <begin position="39"/>
        <end position="472"/>
    </location>
</feature>
<keyword evidence="5 6" id="KW-0472">Membrane</keyword>
<dbReference type="OrthoDB" id="3761592at2"/>
<evidence type="ECO:0000256" key="1">
    <source>
        <dbReference type="ARBA" id="ARBA00004651"/>
    </source>
</evidence>
<evidence type="ECO:0000256" key="4">
    <source>
        <dbReference type="ARBA" id="ARBA00022989"/>
    </source>
</evidence>
<evidence type="ECO:0000256" key="5">
    <source>
        <dbReference type="ARBA" id="ARBA00023136"/>
    </source>
</evidence>
<comment type="subcellular location">
    <subcellularLocation>
        <location evidence="1">Cell membrane</location>
        <topology evidence="1">Multi-pass membrane protein</topology>
    </subcellularLocation>
</comment>
<name>A0A0D8HEB8_9ACTN</name>
<dbReference type="InterPro" id="IPR011701">
    <property type="entry name" value="MFS"/>
</dbReference>
<feature type="transmembrane region" description="Helical" evidence="6">
    <location>
        <begin position="163"/>
        <end position="182"/>
    </location>
</feature>
<keyword evidence="4 6" id="KW-1133">Transmembrane helix</keyword>
<dbReference type="InterPro" id="IPR044770">
    <property type="entry name" value="MFS_spinster-like"/>
</dbReference>
<evidence type="ECO:0000313" key="8">
    <source>
        <dbReference type="EMBL" id="KJF16278.1"/>
    </source>
</evidence>
<accession>A0A0D8HEB8</accession>
<feature type="transmembrane region" description="Helical" evidence="6">
    <location>
        <begin position="72"/>
        <end position="95"/>
    </location>
</feature>
<proteinExistence type="predicted"/>
<feature type="transmembrane region" description="Helical" evidence="6">
    <location>
        <begin position="617"/>
        <end position="635"/>
    </location>
</feature>
<dbReference type="STRING" id="1280514.AXFE_28790"/>
<dbReference type="PANTHER" id="PTHR23505:SF79">
    <property type="entry name" value="PROTEIN SPINSTER"/>
    <property type="match status" value="1"/>
</dbReference>
<reference evidence="8 9" key="1">
    <citation type="submission" date="2015-01" db="EMBL/GenBank/DDBJ databases">
        <title>Draft genome of the acidophilic iron oxidizer Acidithrix ferrooxidans strain Py-F3.</title>
        <authorList>
            <person name="Poehlein A."/>
            <person name="Eisen S."/>
            <person name="Schloemann M."/>
            <person name="Johnson B.D."/>
            <person name="Daniel R."/>
            <person name="Muehling M."/>
        </authorList>
    </citation>
    <scope>NUCLEOTIDE SEQUENCE [LARGE SCALE GENOMIC DNA]</scope>
    <source>
        <strain evidence="8 9">Py-F3</strain>
    </source>
</reference>
<feature type="transmembrane region" description="Helical" evidence="6">
    <location>
        <begin position="327"/>
        <end position="346"/>
    </location>
</feature>
<dbReference type="PANTHER" id="PTHR23505">
    <property type="entry name" value="SPINSTER"/>
    <property type="match status" value="1"/>
</dbReference>
<feature type="transmembrane region" description="Helical" evidence="6">
    <location>
        <begin position="352"/>
        <end position="375"/>
    </location>
</feature>
<dbReference type="Pfam" id="PF07690">
    <property type="entry name" value="MFS_1"/>
    <property type="match status" value="1"/>
</dbReference>
<dbReference type="EMBL" id="JXYS01000090">
    <property type="protein sequence ID" value="KJF16278.1"/>
    <property type="molecule type" value="Genomic_DNA"/>
</dbReference>
<evidence type="ECO:0000256" key="6">
    <source>
        <dbReference type="SAM" id="Phobius"/>
    </source>
</evidence>
<protein>
    <submittedName>
        <fullName evidence="8">Putative transporter</fullName>
    </submittedName>
</protein>
<dbReference type="PATRIC" id="fig|1280514.3.peg.3795"/>
<feature type="transmembrane region" description="Helical" evidence="6">
    <location>
        <begin position="260"/>
        <end position="293"/>
    </location>
</feature>
<dbReference type="PROSITE" id="PS50850">
    <property type="entry name" value="MFS"/>
    <property type="match status" value="1"/>
</dbReference>
<dbReference type="GO" id="GO:0005886">
    <property type="term" value="C:plasma membrane"/>
    <property type="evidence" value="ECO:0007669"/>
    <property type="project" value="UniProtKB-SubCell"/>
</dbReference>
<dbReference type="AlphaFoldDB" id="A0A0D8HEB8"/>
<keyword evidence="9" id="KW-1185">Reference proteome</keyword>
<keyword evidence="2" id="KW-0813">Transport</keyword>
<evidence type="ECO:0000313" key="9">
    <source>
        <dbReference type="Proteomes" id="UP000032360"/>
    </source>
</evidence>
<feature type="transmembrane region" description="Helical" evidence="6">
    <location>
        <begin position="33"/>
        <end position="52"/>
    </location>
</feature>
<dbReference type="InterPro" id="IPR036259">
    <property type="entry name" value="MFS_trans_sf"/>
</dbReference>
<feature type="transmembrane region" description="Helical" evidence="6">
    <location>
        <begin position="127"/>
        <end position="151"/>
    </location>
</feature>
<sequence>MTTSVTDRVSGETPKGGSGFSLTNRRLESYPEFGPRMVQLAIVVLVTIALYYELYVGGSVTTILLPKLGMSFTFYVTALAFGNLIGAFGSLAAGLSDRLGRANIVVAGLLITGLATAFVIPSMTSKWSFVIATYLVGIVEGIALVATPALIRDFSPQTGRATAMGLWTTGPVLGSLVVSVVGSTTITATTQWPYEYRICGIVGLVIFVIALFGLRELSPNLRDQLMVSVKDRVLIEARAKGIDIEASLKNPWRQMLKADIIISAVAVSILLLIYYTAVAFGTVLLTTVFGFSLKNANGIANWQWAANAIALILVGIISDKVRVRKPFMIVGGIGAIILTIVFIFKLGHTNSYYEIAFLLAGISIFLAFAYAPWMASFTETVEARNPALTATGLAVWGWILRVIVFVAFLVVPAVVNSATPLVEYGAQVQAYATQDQSQLAFAASHGPLLAFVQSHGSLIAFAQSHPTIIQTATTYSAQLADAQKFAPELAVIEAHPAIFTQLAGYSNPATIPPALLSQALTAAGGGAKGGAILASISANKAAIEGVIAVASQLQSLAPYATQLKAIAANATQFQALSANASELGALQKASSQLNFLKLHAPAVQSAAKQSPKQWQTWYWICAAACVLFLASVPLMRGRWSPKKAKEDEDAHEAMVAKEMENLHLV</sequence>
<feature type="transmembrane region" description="Helical" evidence="6">
    <location>
        <begin position="387"/>
        <end position="411"/>
    </location>
</feature>
<keyword evidence="3 6" id="KW-0812">Transmembrane</keyword>
<evidence type="ECO:0000259" key="7">
    <source>
        <dbReference type="PROSITE" id="PS50850"/>
    </source>
</evidence>
<feature type="transmembrane region" description="Helical" evidence="6">
    <location>
        <begin position="102"/>
        <end position="121"/>
    </location>
</feature>
<feature type="transmembrane region" description="Helical" evidence="6">
    <location>
        <begin position="299"/>
        <end position="318"/>
    </location>
</feature>
<organism evidence="8 9">
    <name type="scientific">Acidithrix ferrooxidans</name>
    <dbReference type="NCBI Taxonomy" id="1280514"/>
    <lineage>
        <taxon>Bacteria</taxon>
        <taxon>Bacillati</taxon>
        <taxon>Actinomycetota</taxon>
        <taxon>Acidimicrobiia</taxon>
        <taxon>Acidimicrobiales</taxon>
        <taxon>Acidimicrobiaceae</taxon>
        <taxon>Acidithrix</taxon>
    </lineage>
</organism>